<dbReference type="Proteomes" id="UP001497457">
    <property type="component" value="Chromosome 5rd"/>
</dbReference>
<reference evidence="1 3" key="2">
    <citation type="submission" date="2024-10" db="EMBL/GenBank/DDBJ databases">
        <authorList>
            <person name="Ryan C."/>
        </authorList>
    </citation>
    <scope>NUCLEOTIDE SEQUENCE [LARGE SCALE GENOMIC DNA]</scope>
</reference>
<proteinExistence type="predicted"/>
<dbReference type="EMBL" id="OZ075116">
    <property type="protein sequence ID" value="CAL5076971.1"/>
    <property type="molecule type" value="Genomic_DNA"/>
</dbReference>
<sequence length="100" mass="10711">MALISFHLGPFTCSAPRRRRRRHRSPLATSPSSLLAPDLLPTDPQQYWTRHLGGSAAGAVEPGIHCVSVARGGGGGDADSRRKLPSSELKSWACCSSHFC</sequence>
<dbReference type="Proteomes" id="UP001497457">
    <property type="component" value="Chromosome 6rd"/>
</dbReference>
<keyword evidence="3" id="KW-1185">Reference proteome</keyword>
<dbReference type="EMBL" id="OZ075115">
    <property type="protein sequence ID" value="CAL5067203.1"/>
    <property type="molecule type" value="Genomic_DNA"/>
</dbReference>
<name>A0ABC9F2Y6_9POAL</name>
<dbReference type="AlphaFoldDB" id="A0ABC9F2Y6"/>
<protein>
    <submittedName>
        <fullName evidence="1">Uncharacterized protein</fullName>
    </submittedName>
</protein>
<gene>
    <name evidence="1" type="ORF">URODEC1_LOCUS100862</name>
    <name evidence="2" type="ORF">URODEC1_LOCUS106435</name>
</gene>
<organism evidence="1 3">
    <name type="scientific">Urochloa decumbens</name>
    <dbReference type="NCBI Taxonomy" id="240449"/>
    <lineage>
        <taxon>Eukaryota</taxon>
        <taxon>Viridiplantae</taxon>
        <taxon>Streptophyta</taxon>
        <taxon>Embryophyta</taxon>
        <taxon>Tracheophyta</taxon>
        <taxon>Spermatophyta</taxon>
        <taxon>Magnoliopsida</taxon>
        <taxon>Liliopsida</taxon>
        <taxon>Poales</taxon>
        <taxon>Poaceae</taxon>
        <taxon>PACMAD clade</taxon>
        <taxon>Panicoideae</taxon>
        <taxon>Panicodae</taxon>
        <taxon>Paniceae</taxon>
        <taxon>Melinidinae</taxon>
        <taxon>Urochloa</taxon>
    </lineage>
</organism>
<evidence type="ECO:0000313" key="3">
    <source>
        <dbReference type="Proteomes" id="UP001497457"/>
    </source>
</evidence>
<evidence type="ECO:0000313" key="1">
    <source>
        <dbReference type="EMBL" id="CAL5067203.1"/>
    </source>
</evidence>
<evidence type="ECO:0000313" key="2">
    <source>
        <dbReference type="EMBL" id="CAL5076971.1"/>
    </source>
</evidence>
<accession>A0ABC9F2Y6</accession>
<reference evidence="3" key="1">
    <citation type="submission" date="2024-06" db="EMBL/GenBank/DDBJ databases">
        <authorList>
            <person name="Ryan C."/>
        </authorList>
    </citation>
    <scope>NUCLEOTIDE SEQUENCE [LARGE SCALE GENOMIC DNA]</scope>
</reference>